<accession>A0A7W7PW00</accession>
<keyword evidence="2" id="KW-1185">Reference proteome</keyword>
<evidence type="ECO:0000313" key="1">
    <source>
        <dbReference type="EMBL" id="MBB4902357.1"/>
    </source>
</evidence>
<dbReference type="AlphaFoldDB" id="A0A7W7PW00"/>
<dbReference type="EMBL" id="JACHJI010000016">
    <property type="protein sequence ID" value="MBB4902357.1"/>
    <property type="molecule type" value="Genomic_DNA"/>
</dbReference>
<evidence type="ECO:0000313" key="2">
    <source>
        <dbReference type="Proteomes" id="UP000579523"/>
    </source>
</evidence>
<comment type="caution">
    <text evidence="1">The sequence shown here is derived from an EMBL/GenBank/DDBJ whole genome shotgun (WGS) entry which is preliminary data.</text>
</comment>
<name>A0A7W7PW00_9ACTN</name>
<dbReference type="RefSeq" id="WP_221500589.1">
    <property type="nucleotide sequence ID" value="NZ_BMTK01000049.1"/>
</dbReference>
<reference evidence="1 2" key="1">
    <citation type="submission" date="2020-08" db="EMBL/GenBank/DDBJ databases">
        <title>Genomic Encyclopedia of Type Strains, Phase III (KMG-III): the genomes of soil and plant-associated and newly described type strains.</title>
        <authorList>
            <person name="Whitman W."/>
        </authorList>
    </citation>
    <scope>NUCLEOTIDE SEQUENCE [LARGE SCALE GENOMIC DNA]</scope>
    <source>
        <strain evidence="1 2">CECT 3273</strain>
    </source>
</reference>
<gene>
    <name evidence="1" type="ORF">FHS37_006454</name>
</gene>
<proteinExistence type="predicted"/>
<sequence length="201" mass="23111">MTDRPETFLAHLRTAAVGVLERFPAELRPEIYALSFRIWRVDDDDRRPYVAIGYNTESQYERERYPDDDGEVRWNYAYWLLEGFETLGNVPEDPVGSQVYVEEVRRLGAWYDGEFDLDRLLDDEDVAARAELLRAHFCDAVIDLARHLHADGVIECILGRPLPVVVFDMARPGWEVHATEAANPPALVEDFMTWQLAAGEI</sequence>
<organism evidence="1 2">
    <name type="scientific">Streptomyces griseomycini</name>
    <dbReference type="NCBI Taxonomy" id="66895"/>
    <lineage>
        <taxon>Bacteria</taxon>
        <taxon>Bacillati</taxon>
        <taxon>Actinomycetota</taxon>
        <taxon>Actinomycetes</taxon>
        <taxon>Kitasatosporales</taxon>
        <taxon>Streptomycetaceae</taxon>
        <taxon>Streptomyces</taxon>
    </lineage>
</organism>
<protein>
    <recommendedName>
        <fullName evidence="3">DUF4303 domain-containing protein</fullName>
    </recommendedName>
</protein>
<dbReference type="Proteomes" id="UP000579523">
    <property type="component" value="Unassembled WGS sequence"/>
</dbReference>
<evidence type="ECO:0008006" key="3">
    <source>
        <dbReference type="Google" id="ProtNLM"/>
    </source>
</evidence>